<reference evidence="1" key="1">
    <citation type="journal article" date="2023" name="bioRxiv">
        <title>Scaffold-level genome assemblies of two parasitoid biocontrol wasps reveal the parthenogenesis mechanism and an associated novel virus.</title>
        <authorList>
            <person name="Inwood S."/>
            <person name="Skelly J."/>
            <person name="Guhlin J."/>
            <person name="Harrop T."/>
            <person name="Goldson S."/>
            <person name="Dearden P."/>
        </authorList>
    </citation>
    <scope>NUCLEOTIDE SEQUENCE</scope>
    <source>
        <strain evidence="1">Irish</strain>
        <tissue evidence="1">Whole body</tissue>
    </source>
</reference>
<dbReference type="AlphaFoldDB" id="A0AA39FW76"/>
<dbReference type="Proteomes" id="UP001168990">
    <property type="component" value="Unassembled WGS sequence"/>
</dbReference>
<proteinExistence type="predicted"/>
<organism evidence="1 2">
    <name type="scientific">Microctonus aethiopoides</name>
    <dbReference type="NCBI Taxonomy" id="144406"/>
    <lineage>
        <taxon>Eukaryota</taxon>
        <taxon>Metazoa</taxon>
        <taxon>Ecdysozoa</taxon>
        <taxon>Arthropoda</taxon>
        <taxon>Hexapoda</taxon>
        <taxon>Insecta</taxon>
        <taxon>Pterygota</taxon>
        <taxon>Neoptera</taxon>
        <taxon>Endopterygota</taxon>
        <taxon>Hymenoptera</taxon>
        <taxon>Apocrita</taxon>
        <taxon>Ichneumonoidea</taxon>
        <taxon>Braconidae</taxon>
        <taxon>Euphorinae</taxon>
        <taxon>Microctonus</taxon>
    </lineage>
</organism>
<evidence type="ECO:0000313" key="2">
    <source>
        <dbReference type="Proteomes" id="UP001168990"/>
    </source>
</evidence>
<keyword evidence="2" id="KW-1185">Reference proteome</keyword>
<dbReference type="EMBL" id="JAQQBS010000001">
    <property type="protein sequence ID" value="KAK0177002.1"/>
    <property type="molecule type" value="Genomic_DNA"/>
</dbReference>
<accession>A0AA39FW76</accession>
<gene>
    <name evidence="1" type="ORF">PV328_001095</name>
</gene>
<comment type="caution">
    <text evidence="1">The sequence shown here is derived from an EMBL/GenBank/DDBJ whole genome shotgun (WGS) entry which is preliminary data.</text>
</comment>
<evidence type="ECO:0000313" key="1">
    <source>
        <dbReference type="EMBL" id="KAK0177002.1"/>
    </source>
</evidence>
<name>A0AA39FW76_9HYME</name>
<reference evidence="1" key="2">
    <citation type="submission" date="2023-03" db="EMBL/GenBank/DDBJ databases">
        <authorList>
            <person name="Inwood S.N."/>
            <person name="Skelly J.G."/>
            <person name="Guhlin J."/>
            <person name="Harrop T.W.R."/>
            <person name="Goldson S.G."/>
            <person name="Dearden P.K."/>
        </authorList>
    </citation>
    <scope>NUCLEOTIDE SEQUENCE</scope>
    <source>
        <strain evidence="1">Irish</strain>
        <tissue evidence="1">Whole body</tissue>
    </source>
</reference>
<sequence length="213" mass="24657">MVVVSEATMIYNMRIVPSYISSNGYYGYVPPVYERVKHRSNYQQVQFNNQQKLHHDELQVHDQENIRTTHGHGISLGTSSHRHQYNEQHYDYNKPSAMETDGDEKTYFEETYRCQNNHCVISETTSRLVNGNGGVHLFDQTITNNNNNNVTISQRESRKRNSYDDPVFLPDYGIGQMKKSRQETVVTAKLSTVQGVQGNSDRPRCLMSHHHYA</sequence>
<protein>
    <submittedName>
        <fullName evidence="1">Uncharacterized protein</fullName>
    </submittedName>
</protein>